<dbReference type="AlphaFoldDB" id="A0A7G9GB62"/>
<organism evidence="1 2">
    <name type="scientific">Wansuia hejianensis</name>
    <dbReference type="NCBI Taxonomy" id="2763667"/>
    <lineage>
        <taxon>Bacteria</taxon>
        <taxon>Bacillati</taxon>
        <taxon>Bacillota</taxon>
        <taxon>Clostridia</taxon>
        <taxon>Lachnospirales</taxon>
        <taxon>Lachnospiraceae</taxon>
        <taxon>Wansuia</taxon>
    </lineage>
</organism>
<evidence type="ECO:0000313" key="1">
    <source>
        <dbReference type="EMBL" id="QNM08044.1"/>
    </source>
</evidence>
<dbReference type="RefSeq" id="WP_249328581.1">
    <property type="nucleotide sequence ID" value="NZ_CP060635.1"/>
</dbReference>
<name>A0A7G9GB62_9FIRM</name>
<evidence type="ECO:0000313" key="2">
    <source>
        <dbReference type="Proteomes" id="UP000515860"/>
    </source>
</evidence>
<dbReference type="EMBL" id="CP060635">
    <property type="protein sequence ID" value="QNM08044.1"/>
    <property type="molecule type" value="Genomic_DNA"/>
</dbReference>
<dbReference type="KEGG" id="whj:H9Q79_14290"/>
<protein>
    <submittedName>
        <fullName evidence="1">Uncharacterized protein</fullName>
    </submittedName>
</protein>
<dbReference type="Proteomes" id="UP000515860">
    <property type="component" value="Chromosome"/>
</dbReference>
<sequence length="604" mass="67514">MFYPEVPDNANTRQSISQWLGYNHNLRIGDGEFYDCENLSSDNYPLISPRKKRPVLASLPDAVRGLLYTDGDLAYLSGGTLYLGSASYDLSSYMTDLESEQQLIKFGAYLLIFPLGLYFHTADRADYGSLGSAYTAPEGVTVTYMVCDETGNALDAADPDGYQRNVTASTTAPKEGMKEGDYWLNTYDGGLYVWDADASMWNVVLTTYVKIQVPGSQLNTRFAQGDAVSMNTSVPEINTGSIIQYVGEDYLVVTGLMGDSVMRTQSTDSTWRLTIERKVPALNYVCVSANRVWGCYYGIVNGKQVNEIYASKLGDPKNWYCYEGLSSDAYAISLGSDGCFTGCIEYQGYPTFFKENAIYRIYGRYPSEYQLVTTNCRGVQDGSYKSLAICGEYLLYKSVADVCIYDGSTPVSISNALGKGCLYYNAVSGACLNKYYISMRDAKGNATLFVYDMDYNLWHKEDSLFVEAFTYSVSGQMYGYAGNKVYGFGDADNMAYLEQEVSEEYVKWYAITGEMGYEYPDYKYVNRLTLRAYLPIRSEIVLSISYDDGPWQEVGVLRGPGTVKSQSFSFCPTRCDHFRLKLEGHGDVRIYTLSRTLCAESEEP</sequence>
<proteinExistence type="predicted"/>
<accession>A0A7G9GB62</accession>
<keyword evidence="2" id="KW-1185">Reference proteome</keyword>
<gene>
    <name evidence="1" type="ORF">H9Q79_14290</name>
</gene>
<reference evidence="1 2" key="1">
    <citation type="submission" date="2020-08" db="EMBL/GenBank/DDBJ databases">
        <authorList>
            <person name="Liu C."/>
            <person name="Sun Q."/>
        </authorList>
    </citation>
    <scope>NUCLEOTIDE SEQUENCE [LARGE SCALE GENOMIC DNA]</scope>
    <source>
        <strain evidence="1 2">NSJ-29</strain>
    </source>
</reference>